<keyword evidence="2" id="KW-0813">Transport</keyword>
<keyword evidence="7 8" id="KW-0472">Membrane</keyword>
<feature type="domain" description="Cation/H+ exchanger transmembrane" evidence="9">
    <location>
        <begin position="20"/>
        <end position="378"/>
    </location>
</feature>
<evidence type="ECO:0000256" key="5">
    <source>
        <dbReference type="ARBA" id="ARBA00022989"/>
    </source>
</evidence>
<evidence type="ECO:0000313" key="11">
    <source>
        <dbReference type="Proteomes" id="UP001219862"/>
    </source>
</evidence>
<feature type="transmembrane region" description="Helical" evidence="8">
    <location>
        <begin position="366"/>
        <end position="387"/>
    </location>
</feature>
<sequence length="414" mass="43504">MSFATPSLLIVLGAAAAAPVIGMRLRKLRLPAVVLELALGVALGPQGLAWVSLDASINALAGMGMAMLFFLAGCEIDLPAIHGQPLRSALAGWLLSLGAGLGLAWLGLQQGWLSGRTPALVAGIAFSTTALGILVPMLRDAEALDTLFGRRVMAAGVVGELGPILLMSVLLSERASAGQQSLLVLAFLLIVFLLAWALARRVAIPRYLHALQRTLTQASQLPVRITMFLVCLLAWLAEEFGLDLALGTLAAGMIIRLLTHDAKTHLLQEKLDSIGFGFLVPVFFVCSGLKLDVAAVFGSAQGLRLTGLYLLGLMLAHLPILLLALWQMRGREALGLSLLSATTLSLIVAMTEIADRSGHMKASESGPLVMAGVLSVVLLPQLAKVALAPWLKRPANSAPNAAPHASPYTDQDGL</sequence>
<evidence type="ECO:0000256" key="8">
    <source>
        <dbReference type="SAM" id="Phobius"/>
    </source>
</evidence>
<feature type="transmembrane region" description="Helical" evidence="8">
    <location>
        <begin position="218"/>
        <end position="236"/>
    </location>
</feature>
<evidence type="ECO:0000256" key="4">
    <source>
        <dbReference type="ARBA" id="ARBA00022692"/>
    </source>
</evidence>
<dbReference type="PANTHER" id="PTHR43562">
    <property type="entry name" value="NAPA-TYPE SODIUM/HYDROGEN ANTIPORTER"/>
    <property type="match status" value="1"/>
</dbReference>
<dbReference type="InterPro" id="IPR006153">
    <property type="entry name" value="Cation/H_exchanger_TM"/>
</dbReference>
<feature type="transmembrane region" description="Helical" evidence="8">
    <location>
        <begin position="177"/>
        <end position="198"/>
    </location>
</feature>
<accession>A0ABT5KQ68</accession>
<dbReference type="EMBL" id="JAQQXS010000005">
    <property type="protein sequence ID" value="MDC8785044.1"/>
    <property type="molecule type" value="Genomic_DNA"/>
</dbReference>
<feature type="transmembrane region" description="Helical" evidence="8">
    <location>
        <begin position="151"/>
        <end position="171"/>
    </location>
</feature>
<evidence type="ECO:0000313" key="10">
    <source>
        <dbReference type="EMBL" id="MDC8785044.1"/>
    </source>
</evidence>
<dbReference type="RefSeq" id="WP_273596158.1">
    <property type="nucleotide sequence ID" value="NZ_JAQQXS010000005.1"/>
</dbReference>
<feature type="transmembrane region" description="Helical" evidence="8">
    <location>
        <begin position="90"/>
        <end position="108"/>
    </location>
</feature>
<protein>
    <submittedName>
        <fullName evidence="10">Cation:proton antiporter</fullName>
    </submittedName>
</protein>
<dbReference type="Gene3D" id="1.20.1530.20">
    <property type="match status" value="1"/>
</dbReference>
<comment type="caution">
    <text evidence="10">The sequence shown here is derived from an EMBL/GenBank/DDBJ whole genome shotgun (WGS) entry which is preliminary data.</text>
</comment>
<proteinExistence type="predicted"/>
<organism evidence="10 11">
    <name type="scientific">Roseateles koreensis</name>
    <dbReference type="NCBI Taxonomy" id="2987526"/>
    <lineage>
        <taxon>Bacteria</taxon>
        <taxon>Pseudomonadati</taxon>
        <taxon>Pseudomonadota</taxon>
        <taxon>Betaproteobacteria</taxon>
        <taxon>Burkholderiales</taxon>
        <taxon>Sphaerotilaceae</taxon>
        <taxon>Roseateles</taxon>
    </lineage>
</organism>
<feature type="transmembrane region" description="Helical" evidence="8">
    <location>
        <begin position="333"/>
        <end position="354"/>
    </location>
</feature>
<feature type="transmembrane region" description="Helical" evidence="8">
    <location>
        <begin position="57"/>
        <end position="78"/>
    </location>
</feature>
<keyword evidence="3" id="KW-0050">Antiport</keyword>
<gene>
    <name evidence="10" type="ORF">PRZ01_07550</name>
</gene>
<evidence type="ECO:0000256" key="3">
    <source>
        <dbReference type="ARBA" id="ARBA00022449"/>
    </source>
</evidence>
<evidence type="ECO:0000256" key="7">
    <source>
        <dbReference type="ARBA" id="ARBA00023136"/>
    </source>
</evidence>
<keyword evidence="4 8" id="KW-0812">Transmembrane</keyword>
<reference evidence="10 11" key="1">
    <citation type="submission" date="2022-10" db="EMBL/GenBank/DDBJ databases">
        <title>paucibacter sp. hw8 Genome sequencing.</title>
        <authorList>
            <person name="Park S."/>
        </authorList>
    </citation>
    <scope>NUCLEOTIDE SEQUENCE [LARGE SCALE GENOMIC DNA]</scope>
    <source>
        <strain evidence="11">hw8</strain>
    </source>
</reference>
<evidence type="ECO:0000256" key="1">
    <source>
        <dbReference type="ARBA" id="ARBA00004141"/>
    </source>
</evidence>
<feature type="transmembrane region" description="Helical" evidence="8">
    <location>
        <begin position="242"/>
        <end position="259"/>
    </location>
</feature>
<keyword evidence="5 8" id="KW-1133">Transmembrane helix</keyword>
<comment type="subcellular location">
    <subcellularLocation>
        <location evidence="1">Membrane</location>
        <topology evidence="1">Multi-pass membrane protein</topology>
    </subcellularLocation>
</comment>
<dbReference type="Pfam" id="PF00999">
    <property type="entry name" value="Na_H_Exchanger"/>
    <property type="match status" value="1"/>
</dbReference>
<evidence type="ECO:0000259" key="9">
    <source>
        <dbReference type="Pfam" id="PF00999"/>
    </source>
</evidence>
<feature type="transmembrane region" description="Helical" evidence="8">
    <location>
        <begin position="120"/>
        <end position="139"/>
    </location>
</feature>
<dbReference type="PANTHER" id="PTHR43562:SF1">
    <property type="entry name" value="NA(+)_H(+) ANTIPORTER YJBQ-RELATED"/>
    <property type="match status" value="1"/>
</dbReference>
<dbReference type="InterPro" id="IPR038770">
    <property type="entry name" value="Na+/solute_symporter_sf"/>
</dbReference>
<dbReference type="Proteomes" id="UP001219862">
    <property type="component" value="Unassembled WGS sequence"/>
</dbReference>
<feature type="transmembrane region" description="Helical" evidence="8">
    <location>
        <begin position="271"/>
        <end position="291"/>
    </location>
</feature>
<feature type="transmembrane region" description="Helical" evidence="8">
    <location>
        <begin position="303"/>
        <end position="326"/>
    </location>
</feature>
<name>A0ABT5KQ68_9BURK</name>
<evidence type="ECO:0000256" key="2">
    <source>
        <dbReference type="ARBA" id="ARBA00022448"/>
    </source>
</evidence>
<keyword evidence="11" id="KW-1185">Reference proteome</keyword>
<keyword evidence="6" id="KW-0406">Ion transport</keyword>
<evidence type="ECO:0000256" key="6">
    <source>
        <dbReference type="ARBA" id="ARBA00023065"/>
    </source>
</evidence>